<dbReference type="CDD" id="cd00590">
    <property type="entry name" value="RRM_SF"/>
    <property type="match status" value="2"/>
</dbReference>
<dbReference type="AlphaFoldDB" id="A0A8H5D5B4"/>
<evidence type="ECO:0000313" key="5">
    <source>
        <dbReference type="EMBL" id="KAF5353424.1"/>
    </source>
</evidence>
<comment type="caution">
    <text evidence="5">The sequence shown here is derived from an EMBL/GenBank/DDBJ whole genome shotgun (WGS) entry which is preliminary data.</text>
</comment>
<dbReference type="GO" id="GO:0003723">
    <property type="term" value="F:RNA binding"/>
    <property type="evidence" value="ECO:0007669"/>
    <property type="project" value="UniProtKB-UniRule"/>
</dbReference>
<feature type="domain" description="RRM" evidence="4">
    <location>
        <begin position="419"/>
        <end position="498"/>
    </location>
</feature>
<evidence type="ECO:0000259" key="4">
    <source>
        <dbReference type="PROSITE" id="PS50102"/>
    </source>
</evidence>
<dbReference type="Pfam" id="PF00076">
    <property type="entry name" value="RRM_1"/>
    <property type="match status" value="1"/>
</dbReference>
<dbReference type="OrthoDB" id="439808at2759"/>
<protein>
    <recommendedName>
        <fullName evidence="4">RRM domain-containing protein</fullName>
    </recommendedName>
</protein>
<organism evidence="5 6">
    <name type="scientific">Leucocoprinus leucothites</name>
    <dbReference type="NCBI Taxonomy" id="201217"/>
    <lineage>
        <taxon>Eukaryota</taxon>
        <taxon>Fungi</taxon>
        <taxon>Dikarya</taxon>
        <taxon>Basidiomycota</taxon>
        <taxon>Agaricomycotina</taxon>
        <taxon>Agaricomycetes</taxon>
        <taxon>Agaricomycetidae</taxon>
        <taxon>Agaricales</taxon>
        <taxon>Agaricineae</taxon>
        <taxon>Agaricaceae</taxon>
        <taxon>Leucocoprinus</taxon>
    </lineage>
</organism>
<dbReference type="PROSITE" id="PS50102">
    <property type="entry name" value="RRM"/>
    <property type="match status" value="2"/>
</dbReference>
<evidence type="ECO:0000256" key="3">
    <source>
        <dbReference type="PROSITE-ProRule" id="PRU00176"/>
    </source>
</evidence>
<dbReference type="InterPro" id="IPR035979">
    <property type="entry name" value="RBD_domain_sf"/>
</dbReference>
<evidence type="ECO:0000256" key="1">
    <source>
        <dbReference type="ARBA" id="ARBA00022737"/>
    </source>
</evidence>
<accession>A0A8H5D5B4</accession>
<feature type="domain" description="RRM" evidence="4">
    <location>
        <begin position="512"/>
        <end position="590"/>
    </location>
</feature>
<dbReference type="InterPro" id="IPR000504">
    <property type="entry name" value="RRM_dom"/>
</dbReference>
<evidence type="ECO:0000256" key="2">
    <source>
        <dbReference type="ARBA" id="ARBA00022884"/>
    </source>
</evidence>
<keyword evidence="6" id="KW-1185">Reference proteome</keyword>
<dbReference type="EMBL" id="JAACJO010000010">
    <property type="protein sequence ID" value="KAF5353424.1"/>
    <property type="molecule type" value="Genomic_DNA"/>
</dbReference>
<keyword evidence="2 3" id="KW-0694">RNA-binding</keyword>
<dbReference type="Gene3D" id="3.30.70.330">
    <property type="match status" value="2"/>
</dbReference>
<dbReference type="PANTHER" id="PTHR23236:SF119">
    <property type="entry name" value="NUCLEAR RNA-BINDING PROTEIN SART-3"/>
    <property type="match status" value="1"/>
</dbReference>
<dbReference type="SUPFAM" id="SSF54928">
    <property type="entry name" value="RNA-binding domain, RBD"/>
    <property type="match status" value="1"/>
</dbReference>
<name>A0A8H5D5B4_9AGAR</name>
<sequence>MLLRCFKSYRRPCGLGYSCFPCYPSSMLPPAAYNLPPEILYTIFLGTIATSIHSVGLGQGTEWDIRVFTTLADVSPLFNDIAHKLAMDTFGLIERGNGHSVVHDAENLMHELSQLTRDTSGGWDAIATKYPDKYPSNLFGAYSRLKSAISLRRSSVTGPLNSFIMAQGLALDSLENLSSFRIGGAELAASLKLRCRWEKKLVTAGITLVRNCVQITSLVTTLVPPNLAQSQWQAISTEQYAAYKNLERFLSAIETAATNYEYACLHVGETQNAKAVQLPGVTEALKEVFRFFHSPNCTALAVPIMSRLSRWENIRPFFIDFEIPVVPLAHNLLRQQARLTLSLRVSSSLSRHAQRSVLVAAHRSFSISRALSQEAPATFDQLAQAASDLSALDVTSVNQTKSQEYNTQGNATGSFRKPRILHLGNLSWSVEENDIREAFSTYGPIRRIELVTNSQGQQNGRAYIEFRDEEDAARVLDSGNEEPFVINERVIRIEPAKGLPRQWRRGPGQPNNTIHIPNYPVPGDEASVLALLHNFNKSIQRVHFMKDADGNPTSKVFVTLKDLETAEKVMATFEGHELAGTKLNIYFATQRRRKSPESSNTSVFDA</sequence>
<dbReference type="PANTHER" id="PTHR23236">
    <property type="entry name" value="EUKARYOTIC TRANSLATION INITIATION FACTOR 4B/4H"/>
    <property type="match status" value="1"/>
</dbReference>
<reference evidence="5 6" key="1">
    <citation type="journal article" date="2020" name="ISME J.">
        <title>Uncovering the hidden diversity of litter-decomposition mechanisms in mushroom-forming fungi.</title>
        <authorList>
            <person name="Floudas D."/>
            <person name="Bentzer J."/>
            <person name="Ahren D."/>
            <person name="Johansson T."/>
            <person name="Persson P."/>
            <person name="Tunlid A."/>
        </authorList>
    </citation>
    <scope>NUCLEOTIDE SEQUENCE [LARGE SCALE GENOMIC DNA]</scope>
    <source>
        <strain evidence="5 6">CBS 146.42</strain>
    </source>
</reference>
<dbReference type="SMART" id="SM00360">
    <property type="entry name" value="RRM"/>
    <property type="match status" value="2"/>
</dbReference>
<keyword evidence="1" id="KW-0677">Repeat</keyword>
<evidence type="ECO:0000313" key="6">
    <source>
        <dbReference type="Proteomes" id="UP000559027"/>
    </source>
</evidence>
<proteinExistence type="predicted"/>
<gene>
    <name evidence="5" type="ORF">D9756_007905</name>
</gene>
<dbReference type="InterPro" id="IPR012677">
    <property type="entry name" value="Nucleotide-bd_a/b_plait_sf"/>
</dbReference>
<dbReference type="Proteomes" id="UP000559027">
    <property type="component" value="Unassembled WGS sequence"/>
</dbReference>